<sequence>MVIYSRGPQLLVHGLALSHGMPENGPYKQVKPHQWNAGSIQNHAPSTPWKNLSLWNQSLVTKSFSSENWQITPLTGDFTVSFPCHAHQATPREPVSKHF</sequence>
<protein>
    <submittedName>
        <fullName evidence="1">Uncharacterized protein</fullName>
    </submittedName>
</protein>
<keyword evidence="2" id="KW-1185">Reference proteome</keyword>
<dbReference type="Proteomes" id="UP000472273">
    <property type="component" value="Unplaced"/>
</dbReference>
<reference evidence="1" key="1">
    <citation type="submission" date="2025-08" db="UniProtKB">
        <authorList>
            <consortium name="Ensembl"/>
        </authorList>
    </citation>
    <scope>IDENTIFICATION</scope>
</reference>
<dbReference type="GeneTree" id="ENSGT00990000214176"/>
<evidence type="ECO:0000313" key="1">
    <source>
        <dbReference type="Ensembl" id="ENSPTXP00000006144.1"/>
    </source>
</evidence>
<evidence type="ECO:0000313" key="2">
    <source>
        <dbReference type="Proteomes" id="UP000472273"/>
    </source>
</evidence>
<dbReference type="Ensembl" id="ENSPTXT00000006347.1">
    <property type="protein sequence ID" value="ENSPTXP00000006144.1"/>
    <property type="gene ID" value="ENSPTXG00000004511.1"/>
</dbReference>
<organism evidence="1 2">
    <name type="scientific">Pseudonaja textilis</name>
    <name type="common">Eastern brown snake</name>
    <dbReference type="NCBI Taxonomy" id="8673"/>
    <lineage>
        <taxon>Eukaryota</taxon>
        <taxon>Metazoa</taxon>
        <taxon>Chordata</taxon>
        <taxon>Craniata</taxon>
        <taxon>Vertebrata</taxon>
        <taxon>Euteleostomi</taxon>
        <taxon>Lepidosauria</taxon>
        <taxon>Squamata</taxon>
        <taxon>Bifurcata</taxon>
        <taxon>Unidentata</taxon>
        <taxon>Episquamata</taxon>
        <taxon>Toxicofera</taxon>
        <taxon>Serpentes</taxon>
        <taxon>Colubroidea</taxon>
        <taxon>Elapidae</taxon>
        <taxon>Hydrophiinae</taxon>
        <taxon>Pseudonaja</taxon>
    </lineage>
</organism>
<proteinExistence type="predicted"/>
<accession>A0A670Y252</accession>
<dbReference type="AlphaFoldDB" id="A0A670Y252"/>
<reference evidence="1" key="2">
    <citation type="submission" date="2025-09" db="UniProtKB">
        <authorList>
            <consortium name="Ensembl"/>
        </authorList>
    </citation>
    <scope>IDENTIFICATION</scope>
</reference>
<name>A0A670Y252_PSETE</name>